<feature type="active site" description="Nucleophile" evidence="7">
    <location>
        <position position="158"/>
    </location>
</feature>
<evidence type="ECO:0000256" key="2">
    <source>
        <dbReference type="ARBA" id="ARBA00022490"/>
    </source>
</evidence>
<evidence type="ECO:0000256" key="12">
    <source>
        <dbReference type="RuleBase" id="RU003567"/>
    </source>
</evidence>
<dbReference type="PANTHER" id="PTHR10381:SF26">
    <property type="entry name" value="ATP-DEPENDENT CLP PROTEASE PROTEOLYTIC SUBUNIT-LIKE-RELATED"/>
    <property type="match status" value="1"/>
</dbReference>
<dbReference type="NCBIfam" id="NF001368">
    <property type="entry name" value="PRK00277.1"/>
    <property type="match status" value="1"/>
</dbReference>
<dbReference type="PANTHER" id="PTHR10381">
    <property type="entry name" value="ATP-DEPENDENT CLP PROTEASE PROTEOLYTIC SUBUNIT"/>
    <property type="match status" value="1"/>
</dbReference>
<comment type="catalytic activity">
    <reaction evidence="6 7 9">
        <text>Hydrolysis of proteins to small peptides in the presence of ATP and magnesium. alpha-casein is the usual test substrate. In the absence of ATP, only oligopeptides shorter than five residues are hydrolyzed (such as succinyl-Leu-Tyr-|-NHMec, and Leu-Tyr-Leu-|-Tyr-Trp, in which cleavage of the -Tyr-|-Leu- and -Tyr-|-Trp bonds also occurs).</text>
        <dbReference type="EC" id="3.4.21.92"/>
    </reaction>
</comment>
<evidence type="ECO:0000256" key="10">
    <source>
        <dbReference type="RuleBase" id="RU000549"/>
    </source>
</evidence>
<keyword evidence="4 7" id="KW-0378">Hydrolase</keyword>
<evidence type="ECO:0000313" key="15">
    <source>
        <dbReference type="Proteomes" id="UP001501563"/>
    </source>
</evidence>
<dbReference type="EC" id="3.4.21.92" evidence="7 10"/>
<dbReference type="InterPro" id="IPR033135">
    <property type="entry name" value="ClpP_His_AS"/>
</dbReference>
<keyword evidence="15" id="KW-1185">Reference proteome</keyword>
<dbReference type="InterPro" id="IPR023562">
    <property type="entry name" value="ClpP/TepA"/>
</dbReference>
<name>A0ABP7KAI8_9ACTN</name>
<evidence type="ECO:0000256" key="8">
    <source>
        <dbReference type="PROSITE-ProRule" id="PRU10085"/>
    </source>
</evidence>
<dbReference type="SUPFAM" id="SSF52096">
    <property type="entry name" value="ClpP/crotonase"/>
    <property type="match status" value="1"/>
</dbReference>
<protein>
    <recommendedName>
        <fullName evidence="7 12">ATP-dependent Clp protease proteolytic subunit</fullName>
        <ecNumber evidence="7 10">3.4.21.92</ecNumber>
    </recommendedName>
    <alternativeName>
        <fullName evidence="7">Endopeptidase Clp</fullName>
    </alternativeName>
</protein>
<comment type="caution">
    <text evidence="14">The sequence shown here is derived from an EMBL/GenBank/DDBJ whole genome shotgun (WGS) entry which is preliminary data.</text>
</comment>
<evidence type="ECO:0000256" key="11">
    <source>
        <dbReference type="RuleBase" id="RU000550"/>
    </source>
</evidence>
<evidence type="ECO:0000256" key="4">
    <source>
        <dbReference type="ARBA" id="ARBA00022801"/>
    </source>
</evidence>
<dbReference type="NCBIfam" id="NF009205">
    <property type="entry name" value="PRK12553.1"/>
    <property type="match status" value="1"/>
</dbReference>
<dbReference type="PRINTS" id="PR00127">
    <property type="entry name" value="CLPPROTEASEP"/>
</dbReference>
<dbReference type="Gene3D" id="3.90.226.10">
    <property type="entry name" value="2-enoyl-CoA Hydratase, Chain A, domain 1"/>
    <property type="match status" value="1"/>
</dbReference>
<keyword evidence="3 7" id="KW-0645">Protease</keyword>
<dbReference type="GO" id="GO:0006508">
    <property type="term" value="P:proteolysis"/>
    <property type="evidence" value="ECO:0007669"/>
    <property type="project" value="UniProtKB-KW"/>
</dbReference>
<evidence type="ECO:0000256" key="13">
    <source>
        <dbReference type="SAM" id="MobiDB-lite"/>
    </source>
</evidence>
<evidence type="ECO:0000313" key="14">
    <source>
        <dbReference type="EMBL" id="GAA3870937.1"/>
    </source>
</evidence>
<comment type="subcellular location">
    <subcellularLocation>
        <location evidence="7">Cytoplasm</location>
    </subcellularLocation>
</comment>
<dbReference type="HAMAP" id="MF_00444">
    <property type="entry name" value="ClpP"/>
    <property type="match status" value="1"/>
</dbReference>
<comment type="similarity">
    <text evidence="1 7 12">Belongs to the peptidase S14 family.</text>
</comment>
<proteinExistence type="inferred from homology"/>
<reference evidence="15" key="1">
    <citation type="journal article" date="2019" name="Int. J. Syst. Evol. Microbiol.">
        <title>The Global Catalogue of Microorganisms (GCM) 10K type strain sequencing project: providing services to taxonomists for standard genome sequencing and annotation.</title>
        <authorList>
            <consortium name="The Broad Institute Genomics Platform"/>
            <consortium name="The Broad Institute Genome Sequencing Center for Infectious Disease"/>
            <person name="Wu L."/>
            <person name="Ma J."/>
        </authorList>
    </citation>
    <scope>NUCLEOTIDE SEQUENCE [LARGE SCALE GENOMIC DNA]</scope>
    <source>
        <strain evidence="15">JCM 16578</strain>
    </source>
</reference>
<sequence>MDTCPVPRPAAGVKAGRPAPGSRGGAVSLSACFPPSDTYVLYIFYRSDPEEARAMNRPTARSVLPEFTERTGYGQRTLDPYAKLLDERIVFLGAPVDDISASDVMAQFMHLEYLDPDRDISLYINSPGGSFSAMTAVYDTMQYVSCDVETVCLGQAASAAAVLLAGGTPGKRFALPGARILIHQPSLPEPVQGQATDLAIQAAELTRTRNQLEDMLVRHTGRSPERIAADIERDKIFDAPAAVEYGLIDGIIASRKASRTAPGAR</sequence>
<evidence type="ECO:0000256" key="3">
    <source>
        <dbReference type="ARBA" id="ARBA00022670"/>
    </source>
</evidence>
<comment type="function">
    <text evidence="7 11">Cleaves peptides in various proteins in a process that requires ATP hydrolysis. Has a chymotrypsin-like activity. Plays a major role in the degradation of misfolded proteins.</text>
</comment>
<comment type="subunit">
    <text evidence="7">Fourteen ClpP subunits assemble into 2 heptameric rings which stack back to back to give a disk-like structure with a central cavity, resembling the structure of eukaryotic proteasomes.</text>
</comment>
<dbReference type="EMBL" id="BAAAZA010000010">
    <property type="protein sequence ID" value="GAA3870937.1"/>
    <property type="molecule type" value="Genomic_DNA"/>
</dbReference>
<dbReference type="InterPro" id="IPR029045">
    <property type="entry name" value="ClpP/crotonase-like_dom_sf"/>
</dbReference>
<keyword evidence="5 7" id="KW-0720">Serine protease</keyword>
<keyword evidence="2 7" id="KW-0963">Cytoplasm</keyword>
<dbReference type="CDD" id="cd07017">
    <property type="entry name" value="S14_ClpP_2"/>
    <property type="match status" value="1"/>
</dbReference>
<dbReference type="GO" id="GO:0008233">
    <property type="term" value="F:peptidase activity"/>
    <property type="evidence" value="ECO:0007669"/>
    <property type="project" value="UniProtKB-KW"/>
</dbReference>
<organism evidence="14 15">
    <name type="scientific">Streptomyces lannensis</name>
    <dbReference type="NCBI Taxonomy" id="766498"/>
    <lineage>
        <taxon>Bacteria</taxon>
        <taxon>Bacillati</taxon>
        <taxon>Actinomycetota</taxon>
        <taxon>Actinomycetes</taxon>
        <taxon>Kitasatosporales</taxon>
        <taxon>Streptomycetaceae</taxon>
        <taxon>Streptomyces</taxon>
    </lineage>
</organism>
<dbReference type="Proteomes" id="UP001501563">
    <property type="component" value="Unassembled WGS sequence"/>
</dbReference>
<evidence type="ECO:0000256" key="6">
    <source>
        <dbReference type="ARBA" id="ARBA00034021"/>
    </source>
</evidence>
<evidence type="ECO:0000256" key="7">
    <source>
        <dbReference type="HAMAP-Rule" id="MF_00444"/>
    </source>
</evidence>
<feature type="active site" evidence="8">
    <location>
        <position position="158"/>
    </location>
</feature>
<dbReference type="InterPro" id="IPR018215">
    <property type="entry name" value="ClpP_Ser_AS"/>
</dbReference>
<accession>A0ABP7KAI8</accession>
<evidence type="ECO:0000256" key="5">
    <source>
        <dbReference type="ARBA" id="ARBA00022825"/>
    </source>
</evidence>
<dbReference type="PROSITE" id="PS00381">
    <property type="entry name" value="CLP_PROTEASE_SER"/>
    <property type="match status" value="1"/>
</dbReference>
<dbReference type="InterPro" id="IPR001907">
    <property type="entry name" value="ClpP"/>
</dbReference>
<feature type="active site" evidence="7 9">
    <location>
        <position position="183"/>
    </location>
</feature>
<evidence type="ECO:0000256" key="1">
    <source>
        <dbReference type="ARBA" id="ARBA00007039"/>
    </source>
</evidence>
<feature type="region of interest" description="Disordered" evidence="13">
    <location>
        <begin position="1"/>
        <end position="26"/>
    </location>
</feature>
<evidence type="ECO:0000256" key="9">
    <source>
        <dbReference type="PROSITE-ProRule" id="PRU10086"/>
    </source>
</evidence>
<dbReference type="PROSITE" id="PS00382">
    <property type="entry name" value="CLP_PROTEASE_HIS"/>
    <property type="match status" value="1"/>
</dbReference>
<gene>
    <name evidence="7" type="primary">clpP</name>
    <name evidence="14" type="ORF">GCM10022207_40270</name>
</gene>
<dbReference type="Pfam" id="PF00574">
    <property type="entry name" value="CLP_protease"/>
    <property type="match status" value="1"/>
</dbReference>